<protein>
    <recommendedName>
        <fullName evidence="1">undecaprenyl-diphosphate phosphatase</fullName>
        <ecNumber evidence="1">3.6.1.27</ecNumber>
    </recommendedName>
    <alternativeName>
        <fullName evidence="2">Undecaprenyl pyrophosphate phosphatase</fullName>
    </alternativeName>
</protein>
<dbReference type="PANTHER" id="PTHR14969:SF13">
    <property type="entry name" value="AT30094P"/>
    <property type="match status" value="1"/>
</dbReference>
<feature type="transmembrane region" description="Helical" evidence="4">
    <location>
        <begin position="25"/>
        <end position="46"/>
    </location>
</feature>
<dbReference type="HOGENOM" id="CLU_072573_8_2_6"/>
<evidence type="ECO:0000256" key="4">
    <source>
        <dbReference type="SAM" id="Phobius"/>
    </source>
</evidence>
<dbReference type="RefSeq" id="WP_019694123.1">
    <property type="nucleotide sequence ID" value="NZ_AFOY02000019.1"/>
</dbReference>
<dbReference type="Pfam" id="PF01569">
    <property type="entry name" value="PAP2"/>
    <property type="match status" value="1"/>
</dbReference>
<name>A0A010T309_PSEFL</name>
<evidence type="ECO:0000313" key="7">
    <source>
        <dbReference type="Proteomes" id="UP000022611"/>
    </source>
</evidence>
<dbReference type="InterPro" id="IPR036938">
    <property type="entry name" value="PAP2/HPO_sf"/>
</dbReference>
<dbReference type="InterPro" id="IPR033879">
    <property type="entry name" value="UPP_Pase"/>
</dbReference>
<dbReference type="Gene3D" id="1.20.144.10">
    <property type="entry name" value="Phosphatidic acid phosphatase type 2/haloperoxidase"/>
    <property type="match status" value="1"/>
</dbReference>
<dbReference type="GO" id="GO:0005886">
    <property type="term" value="C:plasma membrane"/>
    <property type="evidence" value="ECO:0007669"/>
    <property type="project" value="InterPro"/>
</dbReference>
<dbReference type="PATRIC" id="fig|1042209.11.peg.5297"/>
<proteinExistence type="predicted"/>
<evidence type="ECO:0000256" key="1">
    <source>
        <dbReference type="ARBA" id="ARBA00012374"/>
    </source>
</evidence>
<dbReference type="InterPro" id="IPR000326">
    <property type="entry name" value="PAP2/HPO"/>
</dbReference>
<dbReference type="CDD" id="cd03385">
    <property type="entry name" value="PAP2_BcrC_like"/>
    <property type="match status" value="1"/>
</dbReference>
<feature type="transmembrane region" description="Helical" evidence="4">
    <location>
        <begin position="55"/>
        <end position="78"/>
    </location>
</feature>
<dbReference type="eggNOG" id="COG0671">
    <property type="taxonomic scope" value="Bacteria"/>
</dbReference>
<accession>A0A010T309</accession>
<evidence type="ECO:0000259" key="5">
    <source>
        <dbReference type="SMART" id="SM00014"/>
    </source>
</evidence>
<dbReference type="SUPFAM" id="SSF48317">
    <property type="entry name" value="Acid phosphatase/Vanadium-dependent haloperoxidase"/>
    <property type="match status" value="1"/>
</dbReference>
<organism evidence="6 7">
    <name type="scientific">Pseudomonas fluorescens HK44</name>
    <dbReference type="NCBI Taxonomy" id="1042209"/>
    <lineage>
        <taxon>Bacteria</taxon>
        <taxon>Pseudomonadati</taxon>
        <taxon>Pseudomonadota</taxon>
        <taxon>Gammaproteobacteria</taxon>
        <taxon>Pseudomonadales</taxon>
        <taxon>Pseudomonadaceae</taxon>
        <taxon>Pseudomonas</taxon>
    </lineage>
</organism>
<dbReference type="PANTHER" id="PTHR14969">
    <property type="entry name" value="SPHINGOSINE-1-PHOSPHATE PHOSPHOHYDROLASE"/>
    <property type="match status" value="1"/>
</dbReference>
<feature type="transmembrane region" description="Helical" evidence="4">
    <location>
        <begin position="149"/>
        <end position="167"/>
    </location>
</feature>
<evidence type="ECO:0000256" key="3">
    <source>
        <dbReference type="ARBA" id="ARBA00047594"/>
    </source>
</evidence>
<dbReference type="AlphaFoldDB" id="A0A010T309"/>
<keyword evidence="4" id="KW-0812">Transmembrane</keyword>
<dbReference type="OrthoDB" id="9801622at2"/>
<evidence type="ECO:0000313" key="6">
    <source>
        <dbReference type="EMBL" id="EXF91987.1"/>
    </source>
</evidence>
<dbReference type="EC" id="3.6.1.27" evidence="1"/>
<dbReference type="SMART" id="SM00014">
    <property type="entry name" value="acidPPc"/>
    <property type="match status" value="1"/>
</dbReference>
<dbReference type="GO" id="GO:0050380">
    <property type="term" value="F:undecaprenyl-diphosphatase activity"/>
    <property type="evidence" value="ECO:0007669"/>
    <property type="project" value="UniProtKB-EC"/>
</dbReference>
<keyword evidence="4" id="KW-1133">Transmembrane helix</keyword>
<comment type="catalytic activity">
    <reaction evidence="3">
        <text>di-trans,octa-cis-undecaprenyl diphosphate + H2O = di-trans,octa-cis-undecaprenyl phosphate + phosphate + H(+)</text>
        <dbReference type="Rhea" id="RHEA:28094"/>
        <dbReference type="ChEBI" id="CHEBI:15377"/>
        <dbReference type="ChEBI" id="CHEBI:15378"/>
        <dbReference type="ChEBI" id="CHEBI:43474"/>
        <dbReference type="ChEBI" id="CHEBI:58405"/>
        <dbReference type="ChEBI" id="CHEBI:60392"/>
        <dbReference type="EC" id="3.6.1.27"/>
    </reaction>
</comment>
<keyword evidence="4" id="KW-0472">Membrane</keyword>
<evidence type="ECO:0000256" key="2">
    <source>
        <dbReference type="ARBA" id="ARBA00032707"/>
    </source>
</evidence>
<reference evidence="6 7" key="1">
    <citation type="journal article" date="2011" name="J. Bacteriol.">
        <title>Draft genome sequence of the polycyclic aromatic hydrocarbon-degrading, genetically engineered bioluminescent bioreporter Pseudomonas fluorescens HK44.</title>
        <authorList>
            <person name="Chauhan A."/>
            <person name="Layton A.C."/>
            <person name="Williams D.E."/>
            <person name="Smartt A.E."/>
            <person name="Ripp S."/>
            <person name="Karpinets T.V."/>
            <person name="Brown S.D."/>
            <person name="Sayler G.S."/>
        </authorList>
    </citation>
    <scope>NUCLEOTIDE SEQUENCE [LARGE SCALE GENOMIC DNA]</scope>
    <source>
        <strain evidence="6 7">HK44</strain>
    </source>
</reference>
<dbReference type="Proteomes" id="UP000022611">
    <property type="component" value="Unassembled WGS sequence"/>
</dbReference>
<dbReference type="EMBL" id="AFOY02000019">
    <property type="protein sequence ID" value="EXF91987.1"/>
    <property type="molecule type" value="Genomic_DNA"/>
</dbReference>
<comment type="caution">
    <text evidence="6">The sequence shown here is derived from an EMBL/GenBank/DDBJ whole genome shotgun (WGS) entry which is preliminary data.</text>
</comment>
<gene>
    <name evidence="6" type="ORF">HK44_014380</name>
</gene>
<feature type="domain" description="Phosphatidic acid phosphatase type 2/haloperoxidase" evidence="5">
    <location>
        <begin position="60"/>
        <end position="164"/>
    </location>
</feature>
<sequence length="198" mass="22100">MEELNRSLFLAINASADASAPMRSLAMFLAQWLIYCVPLLLAGLWLRGTRRQRAVAITATLSIVFALGCNLLISSLWFHPRPFMVGLGQNFMEHAAESSFPSDHATVMFALAFGLILASLRKLGLLVLLLGVLVGWARVYLGVHFPFDIAGSLLVSLISAWLVKQVLDWRQLGERLLDVVERLYQRVFPALARRNTHL</sequence>